<evidence type="ECO:0000259" key="5">
    <source>
        <dbReference type="Pfam" id="PF20009"/>
    </source>
</evidence>
<dbReference type="Gene3D" id="2.60.40.10">
    <property type="entry name" value="Immunoglobulins"/>
    <property type="match status" value="2"/>
</dbReference>
<evidence type="ECO:0000259" key="4">
    <source>
        <dbReference type="Pfam" id="PF18651"/>
    </source>
</evidence>
<dbReference type="GO" id="GO:0005975">
    <property type="term" value="P:carbohydrate metabolic process"/>
    <property type="evidence" value="ECO:0007669"/>
    <property type="project" value="UniProtKB-ARBA"/>
</dbReference>
<feature type="domain" description="SpaA-like prealbumin fold" evidence="3">
    <location>
        <begin position="721"/>
        <end position="815"/>
    </location>
</feature>
<feature type="domain" description="GEVED" evidence="5">
    <location>
        <begin position="415"/>
        <end position="495"/>
    </location>
</feature>
<dbReference type="InterPro" id="IPR045474">
    <property type="entry name" value="GEVED"/>
</dbReference>
<keyword evidence="2" id="KW-1133">Transmembrane helix</keyword>
<accession>U2RJH0</accession>
<evidence type="ECO:0000313" key="6">
    <source>
        <dbReference type="EMBL" id="ERK53688.1"/>
    </source>
</evidence>
<reference evidence="6" key="1">
    <citation type="submission" date="2013-08" db="EMBL/GenBank/DDBJ databases">
        <authorList>
            <person name="Durkin A.S."/>
            <person name="Haft D.R."/>
            <person name="McCorrison J."/>
            <person name="Torralba M."/>
            <person name="Gillis M."/>
            <person name="Haft D.H."/>
            <person name="Methe B."/>
            <person name="Sutton G."/>
            <person name="Nelson K.E."/>
        </authorList>
    </citation>
    <scope>NUCLEOTIDE SEQUENCE [LARGE SCALE GENOMIC DNA]</scope>
    <source>
        <strain evidence="6">F0233</strain>
    </source>
</reference>
<gene>
    <name evidence="6" type="ORF">HMPREF0682_1503</name>
</gene>
<dbReference type="InterPro" id="IPR041033">
    <property type="entry name" value="SpaA_PFL_dom_1"/>
</dbReference>
<evidence type="ECO:0000259" key="3">
    <source>
        <dbReference type="Pfam" id="PF17802"/>
    </source>
</evidence>
<dbReference type="Pfam" id="PF20009">
    <property type="entry name" value="GEVED"/>
    <property type="match status" value="1"/>
</dbReference>
<dbReference type="EMBL" id="ACVN02000230">
    <property type="protein sequence ID" value="ERK53688.1"/>
    <property type="molecule type" value="Genomic_DNA"/>
</dbReference>
<sequence>AVPPAAAAPGGELPAVYATGGDGRFTDAIQWLQWSDYPLAANAEDNTVLGYGDQYGSATRTITNYRYLDDAQTLKLTTTCTLSGLVTENVGQANGDAGPVQRAPLVATVPGKWAGDALDNLYNVGGPGHWSDGQIARSGNLTYPGDYVNDNRMVIGLSNGFADRGNAGVGYGSRMSFDMQCSASLNGEEVPLSGLVLADAEASSAHSPKGYRDEWVQATATQGSDTSWRVLDAYKDSSCPVTTQAVVSNGGDTVQLLPTGEECVYQNGGRYSRPEGTGGPGTVLFMQGSTEARISMQGRGYSAVALGLVVGTDFGDAPASYGRASSLFQPTWTGGRITRTTDAFAVDQATMSASDTRLGAGIDSEGDQKFSTGANGDDYSGIDDEDGVALPAGGIETEPGGSYTQQVSCTGPGRIAGWVDWNRNGRFDESTEKSAERSCSASGSATLSWTVPDDVVRSVADEGATSYLRVRITNDAGPLRATGNTRTGEVEDYAVDVRVPTLRLVKDVDAAHVADDQPLAPDSWTLTAAADGRDVLSGQGSTAETVVRPGRYTVTESSDDPRAQAYELTDVECTTPDGQQLTTGDADGGATVDLTGHDRVTCTLTNAARQGSATWSKIDGADGRPLGGTVWTLTGPSHPDGTDVEDCVADDAAACTGPDTDPGEGAFTVAGLDWGHYALKEKSAPQGYGLNPNTYILTVNDSSLEASLDQAVPDDRKDAAVKWSKTAADGSPLGESTWTLTPTDPAGVAMTVEDCRADSADDCTGPDKDPAAGGFLVEGLTWGDYELKEKSAPAGYVLSKDVHGVRIGAANAGTTIDLGSFTNAMHGSPTIPLTGGRGAQLFLLLGGALLGVGAGTAAVRRRRVRASAENRSA</sequence>
<dbReference type="AlphaFoldDB" id="U2RJH0"/>
<dbReference type="Pfam" id="PF18651">
    <property type="entry name" value="CshA_NR2"/>
    <property type="match status" value="1"/>
</dbReference>
<evidence type="ECO:0000313" key="7">
    <source>
        <dbReference type="Proteomes" id="UP000017052"/>
    </source>
</evidence>
<feature type="domain" description="Surface adhesin CshA non-repetitive" evidence="4">
    <location>
        <begin position="27"/>
        <end position="309"/>
    </location>
</feature>
<dbReference type="OrthoDB" id="134475at2"/>
<feature type="non-terminal residue" evidence="6">
    <location>
        <position position="1"/>
    </location>
</feature>
<organism evidence="6 7">
    <name type="scientific">Propionibacterium acidifaciens F0233</name>
    <dbReference type="NCBI Taxonomy" id="553198"/>
    <lineage>
        <taxon>Bacteria</taxon>
        <taxon>Bacillati</taxon>
        <taxon>Actinomycetota</taxon>
        <taxon>Actinomycetes</taxon>
        <taxon>Propionibacteriales</taxon>
        <taxon>Propionibacteriaceae</taxon>
        <taxon>Propionibacterium</taxon>
    </lineage>
</organism>
<dbReference type="RefSeq" id="WP_021798105.1">
    <property type="nucleotide sequence ID" value="NZ_ACVN02000230.1"/>
</dbReference>
<dbReference type="Proteomes" id="UP000017052">
    <property type="component" value="Unassembled WGS sequence"/>
</dbReference>
<dbReference type="InterPro" id="IPR040683">
    <property type="entry name" value="CshA_NR2"/>
</dbReference>
<comment type="caution">
    <text evidence="6">The sequence shown here is derived from an EMBL/GenBank/DDBJ whole genome shotgun (WGS) entry which is preliminary data.</text>
</comment>
<evidence type="ECO:0000256" key="2">
    <source>
        <dbReference type="SAM" id="Phobius"/>
    </source>
</evidence>
<feature type="region of interest" description="Disordered" evidence="1">
    <location>
        <begin position="357"/>
        <end position="381"/>
    </location>
</feature>
<keyword evidence="2" id="KW-0472">Membrane</keyword>
<feature type="transmembrane region" description="Helical" evidence="2">
    <location>
        <begin position="841"/>
        <end position="859"/>
    </location>
</feature>
<evidence type="ECO:0008006" key="8">
    <source>
        <dbReference type="Google" id="ProtNLM"/>
    </source>
</evidence>
<feature type="domain" description="SpaA-like prealbumin fold" evidence="3">
    <location>
        <begin position="611"/>
        <end position="705"/>
    </location>
</feature>
<keyword evidence="2" id="KW-0812">Transmembrane</keyword>
<dbReference type="Pfam" id="PF17802">
    <property type="entry name" value="SpaA"/>
    <property type="match status" value="2"/>
</dbReference>
<proteinExistence type="predicted"/>
<dbReference type="InterPro" id="IPR013783">
    <property type="entry name" value="Ig-like_fold"/>
</dbReference>
<evidence type="ECO:0000256" key="1">
    <source>
        <dbReference type="SAM" id="MobiDB-lite"/>
    </source>
</evidence>
<protein>
    <recommendedName>
        <fullName evidence="8">LPXTG cell wall anchor domain protein</fullName>
    </recommendedName>
</protein>
<name>U2RJH0_9ACTN</name>
<keyword evidence="7" id="KW-1185">Reference proteome</keyword>